<dbReference type="PANTHER" id="PTHR32182:SF22">
    <property type="entry name" value="ATP-DEPENDENT ENDONUCLEASE, OLD FAMILY-RELATED"/>
    <property type="match status" value="1"/>
</dbReference>
<evidence type="ECO:0000313" key="3">
    <source>
        <dbReference type="EMBL" id="MEI4270860.1"/>
    </source>
</evidence>
<dbReference type="Proteomes" id="UP001361570">
    <property type="component" value="Unassembled WGS sequence"/>
</dbReference>
<keyword evidence="1" id="KW-0742">SOS response</keyword>
<dbReference type="Gene3D" id="3.40.50.300">
    <property type="entry name" value="P-loop containing nucleotide triphosphate hydrolases"/>
    <property type="match status" value="2"/>
</dbReference>
<dbReference type="PIRSF" id="PIRSF029347">
    <property type="entry name" value="RecF"/>
    <property type="match status" value="1"/>
</dbReference>
<reference evidence="3 4" key="1">
    <citation type="submission" date="2024-03" db="EMBL/GenBank/DDBJ databases">
        <title>Draft genome sequence of Klenkia sp. LSe6-5.</title>
        <authorList>
            <person name="Duangmal K."/>
            <person name="Chantavorakit T."/>
        </authorList>
    </citation>
    <scope>NUCLEOTIDE SEQUENCE [LARGE SCALE GENOMIC DNA]</scope>
    <source>
        <strain evidence="3 4">LSe6-5</strain>
    </source>
</reference>
<dbReference type="InterPro" id="IPR003959">
    <property type="entry name" value="ATPase_AAA_core"/>
</dbReference>
<dbReference type="InterPro" id="IPR027417">
    <property type="entry name" value="P-loop_NTPase"/>
</dbReference>
<keyword evidence="1" id="KW-0227">DNA damage</keyword>
<name>A0ABU8DPT0_9ACTN</name>
<evidence type="ECO:0000313" key="4">
    <source>
        <dbReference type="Proteomes" id="UP001361570"/>
    </source>
</evidence>
<protein>
    <submittedName>
        <fullName evidence="3">AAA family ATPase</fullName>
    </submittedName>
</protein>
<evidence type="ECO:0000259" key="2">
    <source>
        <dbReference type="Pfam" id="PF13304"/>
    </source>
</evidence>
<evidence type="ECO:0000256" key="1">
    <source>
        <dbReference type="ARBA" id="ARBA00023236"/>
    </source>
</evidence>
<dbReference type="EMBL" id="JBAPLU010000003">
    <property type="protein sequence ID" value="MEI4270860.1"/>
    <property type="molecule type" value="Genomic_DNA"/>
</dbReference>
<accession>A0ABU8DPT0</accession>
<dbReference type="PANTHER" id="PTHR32182">
    <property type="entry name" value="DNA REPLICATION AND REPAIR PROTEIN RECF"/>
    <property type="match status" value="1"/>
</dbReference>
<dbReference type="SUPFAM" id="SSF52540">
    <property type="entry name" value="P-loop containing nucleoside triphosphate hydrolases"/>
    <property type="match status" value="1"/>
</dbReference>
<sequence>MTGPASAFKITRVRLRHYRSIAACDVRLGKLGLLVGPNGSGKSNFLDSMRLTSDALDTTLDHALRDRGGIAEVRRRSTGHPTHFRIELNFATADQTGSYSFQIAAVKGGDFRVSHEDCVVRPAMFGGEDSFYRVRDGELVASSEAFMPAVSDDRLYLVSASSVGPFRMVFDGLRAITVYSINPDVMRGLQKPDSGEILRRDGSNAASVLERLRREAPMSKERIEDYLRLVVPGIDGVDRVSLDSWEALEFRQDTAGSSRPWSFRGSSMSDGTLRALGVLLALFSTSRSASTIGIEEPEAALHPAAAGVLLDALRDASEQRQVLVTSHSPDLLDDVSVTTNELVAVRLVDGGTHLARPDLAGREALADSLFTAGELLRADQLLPELPETQQMSLSDV</sequence>
<organism evidence="3 4">
    <name type="scientific">Klenkia sesuvii</name>
    <dbReference type="NCBI Taxonomy" id="3103137"/>
    <lineage>
        <taxon>Bacteria</taxon>
        <taxon>Bacillati</taxon>
        <taxon>Actinomycetota</taxon>
        <taxon>Actinomycetes</taxon>
        <taxon>Geodermatophilales</taxon>
        <taxon>Geodermatophilaceae</taxon>
        <taxon>Klenkia</taxon>
    </lineage>
</organism>
<gene>
    <name evidence="3" type="ORF">TEK04_03905</name>
</gene>
<dbReference type="InterPro" id="IPR014555">
    <property type="entry name" value="RecF-like"/>
</dbReference>
<dbReference type="Pfam" id="PF13304">
    <property type="entry name" value="AAA_21"/>
    <property type="match status" value="1"/>
</dbReference>
<proteinExistence type="predicted"/>
<dbReference type="RefSeq" id="WP_336403005.1">
    <property type="nucleotide sequence ID" value="NZ_JBAPLU010000003.1"/>
</dbReference>
<feature type="domain" description="ATPase AAA-type core" evidence="2">
    <location>
        <begin position="266"/>
        <end position="333"/>
    </location>
</feature>
<comment type="caution">
    <text evidence="3">The sequence shown here is derived from an EMBL/GenBank/DDBJ whole genome shotgun (WGS) entry which is preliminary data.</text>
</comment>
<keyword evidence="4" id="KW-1185">Reference proteome</keyword>